<evidence type="ECO:0000313" key="1">
    <source>
        <dbReference type="EMBL" id="MFB9071016.1"/>
    </source>
</evidence>
<proteinExistence type="predicted"/>
<protein>
    <submittedName>
        <fullName evidence="1">Uncharacterized protein</fullName>
    </submittedName>
</protein>
<reference evidence="1 2" key="1">
    <citation type="submission" date="2024-09" db="EMBL/GenBank/DDBJ databases">
        <authorList>
            <person name="Sun Q."/>
            <person name="Mori K."/>
        </authorList>
    </citation>
    <scope>NUCLEOTIDE SEQUENCE [LARGE SCALE GENOMIC DNA]</scope>
    <source>
        <strain evidence="1 2">CCM 7609</strain>
    </source>
</reference>
<evidence type="ECO:0000313" key="2">
    <source>
        <dbReference type="Proteomes" id="UP001589575"/>
    </source>
</evidence>
<sequence length="138" mass="14407">MRQDLEPAQDRAVTGADGVIVEPLVRGGVPDPDIGQHRGLVGVGLGGEDGARQPVDPRGRGIVERGEGGLVALAGQSQQVIEAGEAEVRRCGRGRRGRRRDRLVFRDGRTIGETGSVLLHGASSIGTLGHPALMPRGP</sequence>
<comment type="caution">
    <text evidence="1">The sequence shown here is derived from an EMBL/GenBank/DDBJ whole genome shotgun (WGS) entry which is preliminary data.</text>
</comment>
<accession>A0ABV5FWI0</accession>
<keyword evidence="2" id="KW-1185">Reference proteome</keyword>
<dbReference type="Proteomes" id="UP001589575">
    <property type="component" value="Unassembled WGS sequence"/>
</dbReference>
<name>A0ABV5FWI0_9MICC</name>
<gene>
    <name evidence="1" type="ORF">ACFFX0_07340</name>
</gene>
<dbReference type="EMBL" id="JBHMFI010000001">
    <property type="protein sequence ID" value="MFB9071016.1"/>
    <property type="molecule type" value="Genomic_DNA"/>
</dbReference>
<organism evidence="1 2">
    <name type="scientific">Citricoccus parietis</name>
    <dbReference type="NCBI Taxonomy" id="592307"/>
    <lineage>
        <taxon>Bacteria</taxon>
        <taxon>Bacillati</taxon>
        <taxon>Actinomycetota</taxon>
        <taxon>Actinomycetes</taxon>
        <taxon>Micrococcales</taxon>
        <taxon>Micrococcaceae</taxon>
        <taxon>Citricoccus</taxon>
    </lineage>
</organism>